<dbReference type="Gene3D" id="3.40.50.410">
    <property type="entry name" value="von Willebrand factor, type A domain"/>
    <property type="match status" value="1"/>
</dbReference>
<dbReference type="SMART" id="SM00327">
    <property type="entry name" value="VWA"/>
    <property type="match status" value="1"/>
</dbReference>
<dbReference type="InterPro" id="IPR036465">
    <property type="entry name" value="vWFA_dom_sf"/>
</dbReference>
<accession>A0A7Y9ZDJ0</accession>
<protein>
    <recommendedName>
        <fullName evidence="1">VWFA domain-containing protein</fullName>
    </recommendedName>
</protein>
<dbReference type="PROSITE" id="PS50234">
    <property type="entry name" value="VWFA"/>
    <property type="match status" value="1"/>
</dbReference>
<dbReference type="Proteomes" id="UP000562045">
    <property type="component" value="Unassembled WGS sequence"/>
</dbReference>
<dbReference type="CDD" id="cd00198">
    <property type="entry name" value="vWFA"/>
    <property type="match status" value="1"/>
</dbReference>
<dbReference type="EMBL" id="JACBZM010000001">
    <property type="protein sequence ID" value="NYI43449.1"/>
    <property type="molecule type" value="Genomic_DNA"/>
</dbReference>
<gene>
    <name evidence="2" type="ORF">BJ993_000529</name>
</gene>
<dbReference type="Pfam" id="PF18571">
    <property type="entry name" value="VWA_3_C"/>
    <property type="match status" value="1"/>
</dbReference>
<dbReference type="InterPro" id="IPR041176">
    <property type="entry name" value="VWA_3_C"/>
</dbReference>
<name>A0A7Y9ZDJ0_9ACTN</name>
<dbReference type="Gene3D" id="2.60.40.3670">
    <property type="match status" value="1"/>
</dbReference>
<evidence type="ECO:0000313" key="2">
    <source>
        <dbReference type="EMBL" id="NYI43449.1"/>
    </source>
</evidence>
<evidence type="ECO:0000313" key="3">
    <source>
        <dbReference type="Proteomes" id="UP000562045"/>
    </source>
</evidence>
<dbReference type="Pfam" id="PF13768">
    <property type="entry name" value="VWA_3"/>
    <property type="match status" value="1"/>
</dbReference>
<evidence type="ECO:0000259" key="1">
    <source>
        <dbReference type="PROSITE" id="PS50234"/>
    </source>
</evidence>
<dbReference type="SUPFAM" id="SSF53300">
    <property type="entry name" value="vWA-like"/>
    <property type="match status" value="1"/>
</dbReference>
<dbReference type="AlphaFoldDB" id="A0A7Y9ZDJ0"/>
<sequence>MAEFTASVYQNEFLPDGGTDVNAIVTVTCSGAGTAGQGGSGSAGEIIIVDTSGSMGPATMAAAKEAAQAALAEIVDGTYFAVIAGADRAMLAFPQVSSGPGMVRMDPSARQAASDAIGRFVGSGGTAISTWLDLAGQLFASVAEVTQRHVLLLTDGENRERPGRLDEAINRATGYFQADCRGAGTDWQVAEIRRIAQALLGTVDIIPSPAEMKAQFEEIMRNAMSRGVADASLRVWTPQGAEVLFVRQVSPTVEDLTSRRTPVNPLTGDYPTGAWSDESRDYHVAVRVPAKAIGQEQLAARVQLAIGDDVVTQGLVKATWSNNSELTTRIDQQVAHYTGQTELAQMIQEGLAAKASGDEATATTKLGRAVQLAAETGNDEATSKLRKVVDVENEETGTVRLKRAVDKADEMALDTASTKTTRIRKETP</sequence>
<proteinExistence type="predicted"/>
<organism evidence="2 3">
    <name type="scientific">Nocardioides aromaticivorans</name>
    <dbReference type="NCBI Taxonomy" id="200618"/>
    <lineage>
        <taxon>Bacteria</taxon>
        <taxon>Bacillati</taxon>
        <taxon>Actinomycetota</taxon>
        <taxon>Actinomycetes</taxon>
        <taxon>Propionibacteriales</taxon>
        <taxon>Nocardioidaceae</taxon>
        <taxon>Nocardioides</taxon>
    </lineage>
</organism>
<feature type="domain" description="VWFA" evidence="1">
    <location>
        <begin position="44"/>
        <end position="224"/>
    </location>
</feature>
<dbReference type="RefSeq" id="WP_179647632.1">
    <property type="nucleotide sequence ID" value="NZ_JACBZM010000001.1"/>
</dbReference>
<dbReference type="InterPro" id="IPR002035">
    <property type="entry name" value="VWF_A"/>
</dbReference>
<dbReference type="Gene3D" id="1.20.120.1690">
    <property type="match status" value="1"/>
</dbReference>
<reference evidence="2 3" key="1">
    <citation type="submission" date="2020-07" db="EMBL/GenBank/DDBJ databases">
        <title>Sequencing the genomes of 1000 actinobacteria strains.</title>
        <authorList>
            <person name="Klenk H.-P."/>
        </authorList>
    </citation>
    <scope>NUCLEOTIDE SEQUENCE [LARGE SCALE GENOMIC DNA]</scope>
    <source>
        <strain evidence="2 3">DSM 15131</strain>
    </source>
</reference>
<comment type="caution">
    <text evidence="2">The sequence shown here is derived from an EMBL/GenBank/DDBJ whole genome shotgun (WGS) entry which is preliminary data.</text>
</comment>